<keyword evidence="3" id="KW-1185">Reference proteome</keyword>
<dbReference type="EMBL" id="KK107372">
    <property type="protein sequence ID" value="EZA51800.1"/>
    <property type="molecule type" value="Genomic_DNA"/>
</dbReference>
<evidence type="ECO:0000313" key="3">
    <source>
        <dbReference type="Proteomes" id="UP000053097"/>
    </source>
</evidence>
<sequence length="275" mass="30919">MRGFGRHTSKVIAYLRDQVGPPRWHGVSHGKKGNAGTHLRNNNGIRSRGVHPISPQQYDKNMSYIINVRDDFSRASTMQRAVLFYPRSRRVFFPAVNFSSSYYANLRATARSQAVPLPAMSTGNTIEGGLMEIKTPYRIPYVSQMAALDGVGYKHQPSLGLFMCFFLLGGSPRPSKKHHRTLSPQCGLRGTERSRQRDIEPVFRATSESKGKNTALMNYETYSSYIGGYRLYSRERAGAELRARARLISQSKPKNSARAPAYVRRGEAVLRCGRL</sequence>
<feature type="region of interest" description="Disordered" evidence="1">
    <location>
        <begin position="23"/>
        <end position="51"/>
    </location>
</feature>
<evidence type="ECO:0000256" key="1">
    <source>
        <dbReference type="SAM" id="MobiDB-lite"/>
    </source>
</evidence>
<reference evidence="2 3" key="1">
    <citation type="journal article" date="2014" name="Curr. Biol.">
        <title>The genome of the clonal raider ant Cerapachys biroi.</title>
        <authorList>
            <person name="Oxley P.R."/>
            <person name="Ji L."/>
            <person name="Fetter-Pruneda I."/>
            <person name="McKenzie S.K."/>
            <person name="Li C."/>
            <person name="Hu H."/>
            <person name="Zhang G."/>
            <person name="Kronauer D.J."/>
        </authorList>
    </citation>
    <scope>NUCLEOTIDE SEQUENCE [LARGE SCALE GENOMIC DNA]</scope>
</reference>
<dbReference type="Proteomes" id="UP000053097">
    <property type="component" value="Unassembled WGS sequence"/>
</dbReference>
<dbReference type="AlphaFoldDB" id="A0A026W6W4"/>
<proteinExistence type="predicted"/>
<name>A0A026W6W4_OOCBI</name>
<evidence type="ECO:0000313" key="2">
    <source>
        <dbReference type="EMBL" id="EZA51800.1"/>
    </source>
</evidence>
<gene>
    <name evidence="2" type="ORF">X777_09557</name>
</gene>
<protein>
    <submittedName>
        <fullName evidence="2">Uncharacterized protein</fullName>
    </submittedName>
</protein>
<feature type="region of interest" description="Disordered" evidence="1">
    <location>
        <begin position="174"/>
        <end position="197"/>
    </location>
</feature>
<accession>A0A026W6W4</accession>
<organism evidence="2 3">
    <name type="scientific">Ooceraea biroi</name>
    <name type="common">Clonal raider ant</name>
    <name type="synonym">Cerapachys biroi</name>
    <dbReference type="NCBI Taxonomy" id="2015173"/>
    <lineage>
        <taxon>Eukaryota</taxon>
        <taxon>Metazoa</taxon>
        <taxon>Ecdysozoa</taxon>
        <taxon>Arthropoda</taxon>
        <taxon>Hexapoda</taxon>
        <taxon>Insecta</taxon>
        <taxon>Pterygota</taxon>
        <taxon>Neoptera</taxon>
        <taxon>Endopterygota</taxon>
        <taxon>Hymenoptera</taxon>
        <taxon>Apocrita</taxon>
        <taxon>Aculeata</taxon>
        <taxon>Formicoidea</taxon>
        <taxon>Formicidae</taxon>
        <taxon>Dorylinae</taxon>
        <taxon>Ooceraea</taxon>
    </lineage>
</organism>